<dbReference type="PANTHER" id="PTHR11717">
    <property type="entry name" value="LOW MOLECULAR WEIGHT PROTEIN TYROSINE PHOSPHATASE"/>
    <property type="match status" value="1"/>
</dbReference>
<feature type="domain" description="Phosphotyrosine protein phosphatase I" evidence="8">
    <location>
        <begin position="8"/>
        <end position="158"/>
    </location>
</feature>
<dbReference type="STRING" id="46731.A0A3M6TQ89"/>
<organism evidence="9 10">
    <name type="scientific">Pocillopora damicornis</name>
    <name type="common">Cauliflower coral</name>
    <name type="synonym">Millepora damicornis</name>
    <dbReference type="NCBI Taxonomy" id="46731"/>
    <lineage>
        <taxon>Eukaryota</taxon>
        <taxon>Metazoa</taxon>
        <taxon>Cnidaria</taxon>
        <taxon>Anthozoa</taxon>
        <taxon>Hexacorallia</taxon>
        <taxon>Scleractinia</taxon>
        <taxon>Astrocoeniina</taxon>
        <taxon>Pocilloporidae</taxon>
        <taxon>Pocillopora</taxon>
    </lineage>
</organism>
<evidence type="ECO:0000256" key="3">
    <source>
        <dbReference type="ARBA" id="ARBA00022490"/>
    </source>
</evidence>
<dbReference type="PRINTS" id="PR00720">
    <property type="entry name" value="MAMMALPTPASE"/>
</dbReference>
<dbReference type="CDD" id="cd16343">
    <property type="entry name" value="LMWPTP"/>
    <property type="match status" value="1"/>
</dbReference>
<protein>
    <recommendedName>
        <fullName evidence="7">Low molecular weight phosphotyrosine protein phosphatase</fullName>
        <shortName evidence="7">LMW-PTP</shortName>
        <shortName evidence="7">LMW-PTPase</shortName>
        <ecNumber evidence="7">3.1.3.2</ecNumber>
        <ecNumber evidence="7">3.1.3.48</ecNumber>
    </recommendedName>
    <alternativeName>
        <fullName evidence="7">Low molecular weight cytosolic acid phosphatase</fullName>
    </alternativeName>
</protein>
<evidence type="ECO:0000256" key="5">
    <source>
        <dbReference type="ARBA" id="ARBA00022912"/>
    </source>
</evidence>
<evidence type="ECO:0000259" key="8">
    <source>
        <dbReference type="SMART" id="SM00226"/>
    </source>
</evidence>
<keyword evidence="3 7" id="KW-0963">Cytoplasm</keyword>
<evidence type="ECO:0000313" key="9">
    <source>
        <dbReference type="EMBL" id="RMX43424.1"/>
    </source>
</evidence>
<dbReference type="Gene3D" id="3.40.50.2300">
    <property type="match status" value="1"/>
</dbReference>
<dbReference type="SMART" id="SM00226">
    <property type="entry name" value="LMWPc"/>
    <property type="match status" value="1"/>
</dbReference>
<dbReference type="InterPro" id="IPR050438">
    <property type="entry name" value="LMW_PTPase"/>
</dbReference>
<dbReference type="EC" id="3.1.3.2" evidence="7"/>
<evidence type="ECO:0000256" key="7">
    <source>
        <dbReference type="RuleBase" id="RU368115"/>
    </source>
</evidence>
<dbReference type="PRINTS" id="PR00719">
    <property type="entry name" value="LMWPTPASE"/>
</dbReference>
<dbReference type="EMBL" id="RCHS01003198">
    <property type="protein sequence ID" value="RMX43424.1"/>
    <property type="molecule type" value="Genomic_DNA"/>
</dbReference>
<dbReference type="SUPFAM" id="SSF52788">
    <property type="entry name" value="Phosphotyrosine protein phosphatases I"/>
    <property type="match status" value="1"/>
</dbReference>
<feature type="active site" description="Nucleophile" evidence="6">
    <location>
        <position position="14"/>
    </location>
</feature>
<dbReference type="FunFam" id="3.40.50.2300:FF:000105">
    <property type="entry name" value="Low molecular weight phosphotyrosine protein"/>
    <property type="match status" value="1"/>
</dbReference>
<feature type="active site" evidence="6">
    <location>
        <position position="20"/>
    </location>
</feature>
<comment type="caution">
    <text evidence="9">The sequence shown here is derived from an EMBL/GenBank/DDBJ whole genome shotgun (WGS) entry which is preliminary data.</text>
</comment>
<dbReference type="OrthoDB" id="3388at2759"/>
<dbReference type="Pfam" id="PF01451">
    <property type="entry name" value="LMWPc"/>
    <property type="match status" value="1"/>
</dbReference>
<keyword evidence="10" id="KW-1185">Reference proteome</keyword>
<dbReference type="AlphaFoldDB" id="A0A3M6TQ89"/>
<name>A0A3M6TQ89_POCDA</name>
<comment type="catalytic activity">
    <reaction evidence="7">
        <text>a phosphate monoester + H2O = an alcohol + phosphate</text>
        <dbReference type="Rhea" id="RHEA:15017"/>
        <dbReference type="ChEBI" id="CHEBI:15377"/>
        <dbReference type="ChEBI" id="CHEBI:30879"/>
        <dbReference type="ChEBI" id="CHEBI:43474"/>
        <dbReference type="ChEBI" id="CHEBI:67140"/>
        <dbReference type="EC" id="3.1.3.2"/>
    </reaction>
</comment>
<evidence type="ECO:0000256" key="2">
    <source>
        <dbReference type="ARBA" id="ARBA00011063"/>
    </source>
</evidence>
<evidence type="ECO:0000256" key="1">
    <source>
        <dbReference type="ARBA" id="ARBA00004496"/>
    </source>
</evidence>
<dbReference type="EC" id="3.1.3.48" evidence="7"/>
<dbReference type="InterPro" id="IPR002115">
    <property type="entry name" value="Tyr_Pase_low_mol_wt_mml"/>
</dbReference>
<keyword evidence="5 7" id="KW-0904">Protein phosphatase</keyword>
<comment type="subcellular location">
    <subcellularLocation>
        <location evidence="1 7">Cytoplasm</location>
    </subcellularLocation>
</comment>
<evidence type="ECO:0000256" key="4">
    <source>
        <dbReference type="ARBA" id="ARBA00022801"/>
    </source>
</evidence>
<comment type="function">
    <text evidence="7">Acts on tyrosine phosphorylated proteins, low-MW aryl phosphates and natural and synthetic acyl phosphates.</text>
</comment>
<dbReference type="PANTHER" id="PTHR11717:SF7">
    <property type="entry name" value="LOW MOLECULAR WEIGHT PHOSPHOTYROSINE PROTEIN PHOSPHATASE"/>
    <property type="match status" value="1"/>
</dbReference>
<dbReference type="GO" id="GO:0004726">
    <property type="term" value="F:non-membrane spanning protein tyrosine phosphatase activity"/>
    <property type="evidence" value="ECO:0007669"/>
    <property type="project" value="InterPro"/>
</dbReference>
<dbReference type="InterPro" id="IPR036196">
    <property type="entry name" value="Ptyr_pPase_sf"/>
</dbReference>
<comment type="similarity">
    <text evidence="2 7">Belongs to the low molecular weight phosphotyrosine protein phosphatase family.</text>
</comment>
<dbReference type="GO" id="GO:0003993">
    <property type="term" value="F:acid phosphatase activity"/>
    <property type="evidence" value="ECO:0007669"/>
    <property type="project" value="UniProtKB-UniRule"/>
</dbReference>
<dbReference type="Proteomes" id="UP000275408">
    <property type="component" value="Unassembled WGS sequence"/>
</dbReference>
<sequence>MADSNKNRKILFVCLGNICRSPSAEAIFRHLVQERDDRNEWEIDSAGILDLHEGLRSDKRGLQVLKKHGIVNNHRARQVHEDDFRRFDVILAFDDSNVHDLNETFKPTDGTARAEVKLFGTYDPKGELIIHDPYYGDISDFEVMFDHVYRCCVEFLRQY</sequence>
<evidence type="ECO:0000256" key="6">
    <source>
        <dbReference type="PIRSR" id="PIRSR617867-1"/>
    </source>
</evidence>
<dbReference type="InterPro" id="IPR023485">
    <property type="entry name" value="Ptyr_pPase"/>
</dbReference>
<dbReference type="OMA" id="VCHGNIC"/>
<proteinExistence type="inferred from homology"/>
<feature type="active site" description="Proton donor" evidence="6">
    <location>
        <position position="132"/>
    </location>
</feature>
<dbReference type="GO" id="GO:0005737">
    <property type="term" value="C:cytoplasm"/>
    <property type="evidence" value="ECO:0007669"/>
    <property type="project" value="UniProtKB-SubCell"/>
</dbReference>
<comment type="catalytic activity">
    <reaction evidence="7">
        <text>O-phospho-L-tyrosyl-[protein] + H2O = L-tyrosyl-[protein] + phosphate</text>
        <dbReference type="Rhea" id="RHEA:10684"/>
        <dbReference type="Rhea" id="RHEA-COMP:10136"/>
        <dbReference type="Rhea" id="RHEA-COMP:20101"/>
        <dbReference type="ChEBI" id="CHEBI:15377"/>
        <dbReference type="ChEBI" id="CHEBI:43474"/>
        <dbReference type="ChEBI" id="CHEBI:46858"/>
        <dbReference type="ChEBI" id="CHEBI:61978"/>
        <dbReference type="EC" id="3.1.3.48"/>
    </reaction>
</comment>
<keyword evidence="4 7" id="KW-0378">Hydrolase</keyword>
<reference evidence="9 10" key="1">
    <citation type="journal article" date="2018" name="Sci. Rep.">
        <title>Comparative analysis of the Pocillopora damicornis genome highlights role of immune system in coral evolution.</title>
        <authorList>
            <person name="Cunning R."/>
            <person name="Bay R.A."/>
            <person name="Gillette P."/>
            <person name="Baker A.C."/>
            <person name="Traylor-Knowles N."/>
        </authorList>
    </citation>
    <scope>NUCLEOTIDE SEQUENCE [LARGE SCALE GENOMIC DNA]</scope>
    <source>
        <strain evidence="9">RSMAS</strain>
        <tissue evidence="9">Whole animal</tissue>
    </source>
</reference>
<gene>
    <name evidence="9" type="ORF">pdam_00021191</name>
</gene>
<evidence type="ECO:0000313" key="10">
    <source>
        <dbReference type="Proteomes" id="UP000275408"/>
    </source>
</evidence>
<dbReference type="InterPro" id="IPR017867">
    <property type="entry name" value="Tyr_phospatase_low_mol_wt"/>
</dbReference>
<accession>A0A3M6TQ89</accession>